<evidence type="ECO:0000256" key="3">
    <source>
        <dbReference type="ARBA" id="ARBA00023274"/>
    </source>
</evidence>
<accession>A0A0G0U4B3</accession>
<sequence length="136" mass="15058">MTKTKKIDYIFAVGRRKESSARVRLYHGKAENTVNGMPASKYFPGVLAAKTIAKPFGATETSDKYYFSAKVAGGGKEGQLNALTLGISRTLVKVSQEKNKVVLKKLNLLTRDSRIRQRRMVGKGGKARRAKQSPKR</sequence>
<keyword evidence="2 7" id="KW-0689">Ribosomal protein</keyword>
<protein>
    <recommendedName>
        <fullName evidence="4">Small ribosomal subunit protein uS9</fullName>
    </recommendedName>
    <alternativeName>
        <fullName evidence="5">30S ribosomal protein S9</fullName>
    </alternativeName>
</protein>
<gene>
    <name evidence="7" type="ORF">UT76_C0001G0030</name>
</gene>
<evidence type="ECO:0000256" key="5">
    <source>
        <dbReference type="ARBA" id="ARBA00035523"/>
    </source>
</evidence>
<dbReference type="SUPFAM" id="SSF54211">
    <property type="entry name" value="Ribosomal protein S5 domain 2-like"/>
    <property type="match status" value="1"/>
</dbReference>
<comment type="caution">
    <text evidence="7">The sequence shown here is derived from an EMBL/GenBank/DDBJ whole genome shotgun (WGS) entry which is preliminary data.</text>
</comment>
<evidence type="ECO:0000256" key="1">
    <source>
        <dbReference type="ARBA" id="ARBA00005251"/>
    </source>
</evidence>
<feature type="region of interest" description="Disordered" evidence="6">
    <location>
        <begin position="117"/>
        <end position="136"/>
    </location>
</feature>
<dbReference type="InterPro" id="IPR020568">
    <property type="entry name" value="Ribosomal_Su5_D2-typ_SF"/>
</dbReference>
<dbReference type="Proteomes" id="UP000034215">
    <property type="component" value="Unassembled WGS sequence"/>
</dbReference>
<reference evidence="7 8" key="1">
    <citation type="journal article" date="2015" name="Nature">
        <title>rRNA introns, odd ribosomes, and small enigmatic genomes across a large radiation of phyla.</title>
        <authorList>
            <person name="Brown C.T."/>
            <person name="Hug L.A."/>
            <person name="Thomas B.C."/>
            <person name="Sharon I."/>
            <person name="Castelle C.J."/>
            <person name="Singh A."/>
            <person name="Wilkins M.J."/>
            <person name="Williams K.H."/>
            <person name="Banfield J.F."/>
        </authorList>
    </citation>
    <scope>NUCLEOTIDE SEQUENCE [LARGE SCALE GENOMIC DNA]</scope>
</reference>
<keyword evidence="3" id="KW-0687">Ribonucleoprotein</keyword>
<dbReference type="Pfam" id="PF00380">
    <property type="entry name" value="Ribosomal_S9"/>
    <property type="match status" value="1"/>
</dbReference>
<evidence type="ECO:0000256" key="6">
    <source>
        <dbReference type="SAM" id="MobiDB-lite"/>
    </source>
</evidence>
<comment type="similarity">
    <text evidence="1">Belongs to the universal ribosomal protein uS9 family.</text>
</comment>
<dbReference type="GO" id="GO:0003735">
    <property type="term" value="F:structural constituent of ribosome"/>
    <property type="evidence" value="ECO:0007669"/>
    <property type="project" value="InterPro"/>
</dbReference>
<dbReference type="GO" id="GO:0003723">
    <property type="term" value="F:RNA binding"/>
    <property type="evidence" value="ECO:0007669"/>
    <property type="project" value="TreeGrafter"/>
</dbReference>
<evidence type="ECO:0000313" key="8">
    <source>
        <dbReference type="Proteomes" id="UP000034215"/>
    </source>
</evidence>
<dbReference type="InterPro" id="IPR000754">
    <property type="entry name" value="Ribosomal_uS9"/>
</dbReference>
<dbReference type="Gene3D" id="3.30.230.10">
    <property type="match status" value="1"/>
</dbReference>
<proteinExistence type="inferred from homology"/>
<dbReference type="PANTHER" id="PTHR21569">
    <property type="entry name" value="RIBOSOMAL PROTEIN S9"/>
    <property type="match status" value="1"/>
</dbReference>
<dbReference type="AlphaFoldDB" id="A0A0G0U4B3"/>
<evidence type="ECO:0000256" key="4">
    <source>
        <dbReference type="ARBA" id="ARBA00035259"/>
    </source>
</evidence>
<dbReference type="InterPro" id="IPR014721">
    <property type="entry name" value="Ribsml_uS5_D2-typ_fold_subgr"/>
</dbReference>
<dbReference type="PANTHER" id="PTHR21569:SF1">
    <property type="entry name" value="SMALL RIBOSOMAL SUBUNIT PROTEIN US9M"/>
    <property type="match status" value="1"/>
</dbReference>
<organism evidence="7 8">
    <name type="scientific">Candidatus Woesebacteria bacterium GW2011_GWB1_40_12</name>
    <dbReference type="NCBI Taxonomy" id="1618576"/>
    <lineage>
        <taxon>Bacteria</taxon>
        <taxon>Candidatus Woeseibacteriota</taxon>
    </lineage>
</organism>
<dbReference type="GO" id="GO:0006412">
    <property type="term" value="P:translation"/>
    <property type="evidence" value="ECO:0007669"/>
    <property type="project" value="InterPro"/>
</dbReference>
<evidence type="ECO:0000256" key="2">
    <source>
        <dbReference type="ARBA" id="ARBA00022980"/>
    </source>
</evidence>
<name>A0A0G0U4B3_9BACT</name>
<evidence type="ECO:0000313" key="7">
    <source>
        <dbReference type="EMBL" id="KKR44977.1"/>
    </source>
</evidence>
<dbReference type="GO" id="GO:0015935">
    <property type="term" value="C:small ribosomal subunit"/>
    <property type="evidence" value="ECO:0007669"/>
    <property type="project" value="TreeGrafter"/>
</dbReference>
<dbReference type="EMBL" id="LBYA01000001">
    <property type="protein sequence ID" value="KKR44977.1"/>
    <property type="molecule type" value="Genomic_DNA"/>
</dbReference>